<evidence type="ECO:0000313" key="3">
    <source>
        <dbReference type="Proteomes" id="UP000593601"/>
    </source>
</evidence>
<keyword evidence="3" id="KW-1185">Reference proteome</keyword>
<feature type="transmembrane region" description="Helical" evidence="1">
    <location>
        <begin position="46"/>
        <end position="66"/>
    </location>
</feature>
<dbReference type="EMBL" id="CP063304">
    <property type="protein sequence ID" value="QOV19377.1"/>
    <property type="molecule type" value="Genomic_DNA"/>
</dbReference>
<organism evidence="2 3">
    <name type="scientific">Blautia liquoris</name>
    <dbReference type="NCBI Taxonomy" id="2779518"/>
    <lineage>
        <taxon>Bacteria</taxon>
        <taxon>Bacillati</taxon>
        <taxon>Bacillota</taxon>
        <taxon>Clostridia</taxon>
        <taxon>Lachnospirales</taxon>
        <taxon>Lachnospiraceae</taxon>
        <taxon>Blautia</taxon>
    </lineage>
</organism>
<evidence type="ECO:0000256" key="1">
    <source>
        <dbReference type="SAM" id="Phobius"/>
    </source>
</evidence>
<protein>
    <submittedName>
        <fullName evidence="2">Uncharacterized protein</fullName>
    </submittedName>
</protein>
<sequence length="153" mass="16802">MKQKPSLKSVVVLNLVNNIPMAIVMSVTAPLVMGIPMVFSNIMENIVIAFLLACIVNLAVPIPLIAEKFSKLFKQPPESFAGRLLGNIPVCLIFVVIIGLILNAYNVRQFPGFIFAFFGTFIPMYLVCFVISMFTNPFAMKLAFGNPAAEKTV</sequence>
<keyword evidence="1" id="KW-1133">Transmembrane helix</keyword>
<feature type="transmembrane region" description="Helical" evidence="1">
    <location>
        <begin position="86"/>
        <end position="105"/>
    </location>
</feature>
<name>A0A7M2RIL1_9FIRM</name>
<dbReference type="KEGG" id="bliq:INP51_15825"/>
<dbReference type="Proteomes" id="UP000593601">
    <property type="component" value="Chromosome"/>
</dbReference>
<keyword evidence="1" id="KW-0812">Transmembrane</keyword>
<proteinExistence type="predicted"/>
<dbReference type="AlphaFoldDB" id="A0A7M2RIL1"/>
<keyword evidence="1" id="KW-0472">Membrane</keyword>
<evidence type="ECO:0000313" key="2">
    <source>
        <dbReference type="EMBL" id="QOV19377.1"/>
    </source>
</evidence>
<reference evidence="2 3" key="1">
    <citation type="submission" date="2020-10" db="EMBL/GenBank/DDBJ databases">
        <title>Blautia liquoris sp.nov., isolated from the mud in a fermentation cellar used for the production of Chinese strong-flavoured liquor.</title>
        <authorList>
            <person name="Lu L."/>
        </authorList>
    </citation>
    <scope>NUCLEOTIDE SEQUENCE [LARGE SCALE GENOMIC DNA]</scope>
    <source>
        <strain evidence="2 3">LZLJ-3</strain>
    </source>
</reference>
<accession>A0A7M2RIL1</accession>
<feature type="transmembrane region" description="Helical" evidence="1">
    <location>
        <begin position="112"/>
        <end position="134"/>
    </location>
</feature>
<gene>
    <name evidence="2" type="ORF">INP51_15825</name>
</gene>
<dbReference type="RefSeq" id="WP_193735697.1">
    <property type="nucleotide sequence ID" value="NZ_CP063304.1"/>
</dbReference>
<feature type="transmembrane region" description="Helical" evidence="1">
    <location>
        <begin position="20"/>
        <end position="39"/>
    </location>
</feature>